<reference evidence="1" key="3">
    <citation type="submission" date="2015-04" db="UniProtKB">
        <authorList>
            <consortium name="EnsemblPlants"/>
        </authorList>
    </citation>
    <scope>IDENTIFICATION</scope>
</reference>
<evidence type="ECO:0000313" key="1">
    <source>
        <dbReference type="EnsemblPlants" id="LPERR01G16390.1"/>
    </source>
</evidence>
<protein>
    <submittedName>
        <fullName evidence="1">Uncharacterized protein</fullName>
    </submittedName>
</protein>
<organism evidence="1 2">
    <name type="scientific">Leersia perrieri</name>
    <dbReference type="NCBI Taxonomy" id="77586"/>
    <lineage>
        <taxon>Eukaryota</taxon>
        <taxon>Viridiplantae</taxon>
        <taxon>Streptophyta</taxon>
        <taxon>Embryophyta</taxon>
        <taxon>Tracheophyta</taxon>
        <taxon>Spermatophyta</taxon>
        <taxon>Magnoliopsida</taxon>
        <taxon>Liliopsida</taxon>
        <taxon>Poales</taxon>
        <taxon>Poaceae</taxon>
        <taxon>BOP clade</taxon>
        <taxon>Oryzoideae</taxon>
        <taxon>Oryzeae</taxon>
        <taxon>Oryzinae</taxon>
        <taxon>Leersia</taxon>
    </lineage>
</organism>
<dbReference type="EnsemblPlants" id="LPERR01G16390.1">
    <property type="protein sequence ID" value="LPERR01G16390.1"/>
    <property type="gene ID" value="LPERR01G16390"/>
</dbReference>
<keyword evidence="2" id="KW-1185">Reference proteome</keyword>
<dbReference type="Proteomes" id="UP000032180">
    <property type="component" value="Chromosome 1"/>
</dbReference>
<evidence type="ECO:0000313" key="2">
    <source>
        <dbReference type="Proteomes" id="UP000032180"/>
    </source>
</evidence>
<dbReference type="HOGENOM" id="CLU_3300131_0_0_1"/>
<dbReference type="Gramene" id="LPERR01G16390.1">
    <property type="protein sequence ID" value="LPERR01G16390.1"/>
    <property type="gene ID" value="LPERR01G16390"/>
</dbReference>
<reference evidence="2" key="2">
    <citation type="submission" date="2013-12" db="EMBL/GenBank/DDBJ databases">
        <authorList>
            <person name="Yu Y."/>
            <person name="Lee S."/>
            <person name="de Baynast K."/>
            <person name="Wissotski M."/>
            <person name="Liu L."/>
            <person name="Talag J."/>
            <person name="Goicoechea J."/>
            <person name="Angelova A."/>
            <person name="Jetty R."/>
            <person name="Kudrna D."/>
            <person name="Golser W."/>
            <person name="Rivera L."/>
            <person name="Zhang J."/>
            <person name="Wing R."/>
        </authorList>
    </citation>
    <scope>NUCLEOTIDE SEQUENCE</scope>
</reference>
<dbReference type="AlphaFoldDB" id="A0A0D9V1U3"/>
<proteinExistence type="predicted"/>
<accession>A0A0D9V1U3</accession>
<reference evidence="1 2" key="1">
    <citation type="submission" date="2012-08" db="EMBL/GenBank/DDBJ databases">
        <title>Oryza genome evolution.</title>
        <authorList>
            <person name="Wing R.A."/>
        </authorList>
    </citation>
    <scope>NUCLEOTIDE SEQUENCE</scope>
</reference>
<sequence>MHKSRVVMVGGLYCVLWAMKSEHAGISKQQMAVQAQATRI</sequence>
<name>A0A0D9V1U3_9ORYZ</name>